<feature type="transmembrane region" description="Helical" evidence="8">
    <location>
        <begin position="20"/>
        <end position="39"/>
    </location>
</feature>
<keyword evidence="6 8" id="KW-1133">Transmembrane helix</keyword>
<evidence type="ECO:0000256" key="7">
    <source>
        <dbReference type="ARBA" id="ARBA00023136"/>
    </source>
</evidence>
<keyword evidence="7 8" id="KW-0472">Membrane</keyword>
<dbReference type="AlphaFoldDB" id="A0A0R2FP07"/>
<accession>A0A0R2FP07</accession>
<evidence type="ECO:0000256" key="3">
    <source>
        <dbReference type="ARBA" id="ARBA00022475"/>
    </source>
</evidence>
<evidence type="ECO:0000256" key="1">
    <source>
        <dbReference type="ARBA" id="ARBA00004651"/>
    </source>
</evidence>
<dbReference type="CDD" id="cd06261">
    <property type="entry name" value="TM_PBP2"/>
    <property type="match status" value="1"/>
</dbReference>
<dbReference type="PANTHER" id="PTHR30614:SF0">
    <property type="entry name" value="L-CYSTINE TRANSPORT SYSTEM PERMEASE PROTEIN TCYL"/>
    <property type="match status" value="1"/>
</dbReference>
<dbReference type="EMBL" id="AYZM01000001">
    <property type="protein sequence ID" value="KRN27063.1"/>
    <property type="molecule type" value="Genomic_DNA"/>
</dbReference>
<dbReference type="InterPro" id="IPR035906">
    <property type="entry name" value="MetI-like_sf"/>
</dbReference>
<name>A0A0R2FP07_9LACO</name>
<dbReference type="STRING" id="1423804.FD14_GL000702"/>
<dbReference type="GO" id="GO:0022857">
    <property type="term" value="F:transmembrane transporter activity"/>
    <property type="evidence" value="ECO:0007669"/>
    <property type="project" value="InterPro"/>
</dbReference>
<dbReference type="InterPro" id="IPR043429">
    <property type="entry name" value="ArtM/GltK/GlnP/TcyL/YhdX-like"/>
</dbReference>
<gene>
    <name evidence="10" type="ORF">FD14_GL000702</name>
</gene>
<protein>
    <submittedName>
        <fullName evidence="10">ABC transporter permease</fullName>
    </submittedName>
</protein>
<dbReference type="PATRIC" id="fig|1423804.4.peg.753"/>
<dbReference type="PROSITE" id="PS50928">
    <property type="entry name" value="ABC_TM1"/>
    <property type="match status" value="1"/>
</dbReference>
<dbReference type="Pfam" id="PF00528">
    <property type="entry name" value="BPD_transp_1"/>
    <property type="match status" value="1"/>
</dbReference>
<dbReference type="InterPro" id="IPR000515">
    <property type="entry name" value="MetI-like"/>
</dbReference>
<dbReference type="RefSeq" id="WP_054735664.1">
    <property type="nucleotide sequence ID" value="NZ_AYZM01000001.1"/>
</dbReference>
<dbReference type="PANTHER" id="PTHR30614">
    <property type="entry name" value="MEMBRANE COMPONENT OF AMINO ACID ABC TRANSPORTER"/>
    <property type="match status" value="1"/>
</dbReference>
<reference evidence="10 11" key="1">
    <citation type="journal article" date="2015" name="Genome Announc.">
        <title>Expanding the biotechnology potential of lactobacilli through comparative genomics of 213 strains and associated genera.</title>
        <authorList>
            <person name="Sun Z."/>
            <person name="Harris H.M."/>
            <person name="McCann A."/>
            <person name="Guo C."/>
            <person name="Argimon S."/>
            <person name="Zhang W."/>
            <person name="Yang X."/>
            <person name="Jeffery I.B."/>
            <person name="Cooney J.C."/>
            <person name="Kagawa T.F."/>
            <person name="Liu W."/>
            <person name="Song Y."/>
            <person name="Salvetti E."/>
            <person name="Wrobel A."/>
            <person name="Rasinkangas P."/>
            <person name="Parkhill J."/>
            <person name="Rea M.C."/>
            <person name="O'Sullivan O."/>
            <person name="Ritari J."/>
            <person name="Douillard F.P."/>
            <person name="Paul Ross R."/>
            <person name="Yang R."/>
            <person name="Briner A.E."/>
            <person name="Felis G.E."/>
            <person name="de Vos W.M."/>
            <person name="Barrangou R."/>
            <person name="Klaenhammer T.R."/>
            <person name="Caufield P.W."/>
            <person name="Cui Y."/>
            <person name="Zhang H."/>
            <person name="O'Toole P.W."/>
        </authorList>
    </citation>
    <scope>NUCLEOTIDE SEQUENCE [LARGE SCALE GENOMIC DNA]</scope>
    <source>
        <strain evidence="10 11">DSM 23365</strain>
    </source>
</reference>
<keyword evidence="2 8" id="KW-0813">Transport</keyword>
<dbReference type="GO" id="GO:0006865">
    <property type="term" value="P:amino acid transport"/>
    <property type="evidence" value="ECO:0007669"/>
    <property type="project" value="UniProtKB-KW"/>
</dbReference>
<keyword evidence="3" id="KW-1003">Cell membrane</keyword>
<keyword evidence="11" id="KW-1185">Reference proteome</keyword>
<sequence length="236" mass="26142">MSVNGIIGLFKQLATGVPVTLSFIVVAWILGFLLATLVTAGRLSRHKWLRYLLNVYVSFVRSVPVVLQLFIVYYGVPLLVLTVTGIDMTAVNKMVFCVIAFVVYYGAYLSEILRPAYRSISVDQHEAAYASGYTKWQTNVHVVIPQMLSVALPGLGNEVINLVHQSSLLFVLGTVDLMGQADTIVSTDYTASPVLTYFCAGVIYWVITVILTTIVHAVERRTDRYKIGDTREGRLS</sequence>
<dbReference type="Proteomes" id="UP000051442">
    <property type="component" value="Unassembled WGS sequence"/>
</dbReference>
<evidence type="ECO:0000256" key="5">
    <source>
        <dbReference type="ARBA" id="ARBA00022970"/>
    </source>
</evidence>
<feature type="transmembrane region" description="Helical" evidence="8">
    <location>
        <begin position="195"/>
        <end position="218"/>
    </location>
</feature>
<feature type="transmembrane region" description="Helical" evidence="8">
    <location>
        <begin position="51"/>
        <end position="76"/>
    </location>
</feature>
<comment type="similarity">
    <text evidence="8">Belongs to the binding-protein-dependent transport system permease family.</text>
</comment>
<dbReference type="OrthoDB" id="9805999at2"/>
<dbReference type="InterPro" id="IPR010065">
    <property type="entry name" value="AA_ABC_transptr_permease_3TM"/>
</dbReference>
<dbReference type="GO" id="GO:0043190">
    <property type="term" value="C:ATP-binding cassette (ABC) transporter complex"/>
    <property type="evidence" value="ECO:0007669"/>
    <property type="project" value="InterPro"/>
</dbReference>
<proteinExistence type="inferred from homology"/>
<keyword evidence="4 8" id="KW-0812">Transmembrane</keyword>
<comment type="caution">
    <text evidence="10">The sequence shown here is derived from an EMBL/GenBank/DDBJ whole genome shotgun (WGS) entry which is preliminary data.</text>
</comment>
<evidence type="ECO:0000259" key="9">
    <source>
        <dbReference type="PROSITE" id="PS50928"/>
    </source>
</evidence>
<evidence type="ECO:0000313" key="10">
    <source>
        <dbReference type="EMBL" id="KRN27063.1"/>
    </source>
</evidence>
<dbReference type="SUPFAM" id="SSF161098">
    <property type="entry name" value="MetI-like"/>
    <property type="match status" value="1"/>
</dbReference>
<keyword evidence="5" id="KW-0029">Amino-acid transport</keyword>
<dbReference type="NCBIfam" id="TIGR01726">
    <property type="entry name" value="HEQRo_perm_3TM"/>
    <property type="match status" value="1"/>
</dbReference>
<organism evidence="10 11">
    <name type="scientific">Secundilactobacillus similis DSM 23365 = JCM 2765</name>
    <dbReference type="NCBI Taxonomy" id="1423804"/>
    <lineage>
        <taxon>Bacteria</taxon>
        <taxon>Bacillati</taxon>
        <taxon>Bacillota</taxon>
        <taxon>Bacilli</taxon>
        <taxon>Lactobacillales</taxon>
        <taxon>Lactobacillaceae</taxon>
        <taxon>Secundilactobacillus</taxon>
    </lineage>
</organism>
<evidence type="ECO:0000256" key="4">
    <source>
        <dbReference type="ARBA" id="ARBA00022692"/>
    </source>
</evidence>
<comment type="subcellular location">
    <subcellularLocation>
        <location evidence="1 8">Cell membrane</location>
        <topology evidence="1 8">Multi-pass membrane protein</topology>
    </subcellularLocation>
</comment>
<evidence type="ECO:0000313" key="11">
    <source>
        <dbReference type="Proteomes" id="UP000051442"/>
    </source>
</evidence>
<evidence type="ECO:0000256" key="2">
    <source>
        <dbReference type="ARBA" id="ARBA00022448"/>
    </source>
</evidence>
<dbReference type="Gene3D" id="1.10.3720.10">
    <property type="entry name" value="MetI-like"/>
    <property type="match status" value="1"/>
</dbReference>
<evidence type="ECO:0000256" key="6">
    <source>
        <dbReference type="ARBA" id="ARBA00022989"/>
    </source>
</evidence>
<feature type="transmembrane region" description="Helical" evidence="8">
    <location>
        <begin position="88"/>
        <end position="109"/>
    </location>
</feature>
<evidence type="ECO:0000256" key="8">
    <source>
        <dbReference type="RuleBase" id="RU363032"/>
    </source>
</evidence>
<feature type="domain" description="ABC transmembrane type-1" evidence="9">
    <location>
        <begin position="13"/>
        <end position="215"/>
    </location>
</feature>